<accession>A0ABW2DGB6</accession>
<dbReference type="PROSITE" id="PS50987">
    <property type="entry name" value="HTH_ARSR_2"/>
    <property type="match status" value="1"/>
</dbReference>
<protein>
    <submittedName>
        <fullName evidence="5">ArsR/SmtB family transcription factor</fullName>
    </submittedName>
</protein>
<keyword evidence="1" id="KW-0805">Transcription regulation</keyword>
<feature type="domain" description="HTH arsR-type" evidence="4">
    <location>
        <begin position="4"/>
        <end position="97"/>
    </location>
</feature>
<dbReference type="InterPro" id="IPR001845">
    <property type="entry name" value="HTH_ArsR_DNA-bd_dom"/>
</dbReference>
<dbReference type="PANTHER" id="PTHR43132">
    <property type="entry name" value="ARSENICAL RESISTANCE OPERON REPRESSOR ARSR-RELATED"/>
    <property type="match status" value="1"/>
</dbReference>
<evidence type="ECO:0000256" key="1">
    <source>
        <dbReference type="ARBA" id="ARBA00023015"/>
    </source>
</evidence>
<dbReference type="InterPro" id="IPR011991">
    <property type="entry name" value="ArsR-like_HTH"/>
</dbReference>
<dbReference type="CDD" id="cd00090">
    <property type="entry name" value="HTH_ARSR"/>
    <property type="match status" value="1"/>
</dbReference>
<proteinExistence type="predicted"/>
<dbReference type="InterPro" id="IPR036388">
    <property type="entry name" value="WH-like_DNA-bd_sf"/>
</dbReference>
<dbReference type="RefSeq" id="WP_382356156.1">
    <property type="nucleotide sequence ID" value="NZ_JBHMBP010000005.1"/>
</dbReference>
<dbReference type="InterPro" id="IPR036390">
    <property type="entry name" value="WH_DNA-bd_sf"/>
</dbReference>
<dbReference type="SMART" id="SM00418">
    <property type="entry name" value="HTH_ARSR"/>
    <property type="match status" value="1"/>
</dbReference>
<dbReference type="Proteomes" id="UP001596470">
    <property type="component" value="Unassembled WGS sequence"/>
</dbReference>
<comment type="caution">
    <text evidence="5">The sequence shown here is derived from an EMBL/GenBank/DDBJ whole genome shotgun (WGS) entry which is preliminary data.</text>
</comment>
<evidence type="ECO:0000313" key="5">
    <source>
        <dbReference type="EMBL" id="MFC6960137.1"/>
    </source>
</evidence>
<keyword evidence="6" id="KW-1185">Reference proteome</keyword>
<organism evidence="5 6">
    <name type="scientific">Glycomyces mayteni</name>
    <dbReference type="NCBI Taxonomy" id="543887"/>
    <lineage>
        <taxon>Bacteria</taxon>
        <taxon>Bacillati</taxon>
        <taxon>Actinomycetota</taxon>
        <taxon>Actinomycetes</taxon>
        <taxon>Glycomycetales</taxon>
        <taxon>Glycomycetaceae</taxon>
        <taxon>Glycomyces</taxon>
    </lineage>
</organism>
<dbReference type="Pfam" id="PF12840">
    <property type="entry name" value="HTH_20"/>
    <property type="match status" value="1"/>
</dbReference>
<dbReference type="SUPFAM" id="SSF46785">
    <property type="entry name" value="Winged helix' DNA-binding domain"/>
    <property type="match status" value="1"/>
</dbReference>
<keyword evidence="2" id="KW-0238">DNA-binding</keyword>
<evidence type="ECO:0000313" key="6">
    <source>
        <dbReference type="Proteomes" id="UP001596470"/>
    </source>
</evidence>
<evidence type="ECO:0000259" key="4">
    <source>
        <dbReference type="PROSITE" id="PS50987"/>
    </source>
</evidence>
<dbReference type="PANTHER" id="PTHR43132:SF2">
    <property type="entry name" value="ARSENICAL RESISTANCE OPERON REPRESSOR ARSR-RELATED"/>
    <property type="match status" value="1"/>
</dbReference>
<sequence>MDAPEESMTLSTPGQYRALAHPLRHRLLFALGQEPATLSGLAAELGISKGSAGHHLKILVEAGLVRLAHTSRVRGGTEQYYARAARKYKYDTSGEGTRAALGAVADELLTDPGDPLMVLRNVRLTEERARRLRATLEELVDGLADDGEGERHGVLVGLYRPAPPA</sequence>
<evidence type="ECO:0000256" key="2">
    <source>
        <dbReference type="ARBA" id="ARBA00023125"/>
    </source>
</evidence>
<gene>
    <name evidence="5" type="ORF">ACFQS3_23355</name>
</gene>
<dbReference type="Gene3D" id="1.10.10.10">
    <property type="entry name" value="Winged helix-like DNA-binding domain superfamily/Winged helix DNA-binding domain"/>
    <property type="match status" value="1"/>
</dbReference>
<dbReference type="InterPro" id="IPR051011">
    <property type="entry name" value="Metal_resp_trans_reg"/>
</dbReference>
<name>A0ABW2DGB6_9ACTN</name>
<dbReference type="EMBL" id="JBHSYS010000005">
    <property type="protein sequence ID" value="MFC6960137.1"/>
    <property type="molecule type" value="Genomic_DNA"/>
</dbReference>
<evidence type="ECO:0000256" key="3">
    <source>
        <dbReference type="ARBA" id="ARBA00023163"/>
    </source>
</evidence>
<keyword evidence="3" id="KW-0804">Transcription</keyword>
<reference evidence="6" key="1">
    <citation type="journal article" date="2019" name="Int. J. Syst. Evol. Microbiol.">
        <title>The Global Catalogue of Microorganisms (GCM) 10K type strain sequencing project: providing services to taxonomists for standard genome sequencing and annotation.</title>
        <authorList>
            <consortium name="The Broad Institute Genomics Platform"/>
            <consortium name="The Broad Institute Genome Sequencing Center for Infectious Disease"/>
            <person name="Wu L."/>
            <person name="Ma J."/>
        </authorList>
    </citation>
    <scope>NUCLEOTIDE SEQUENCE [LARGE SCALE GENOMIC DNA]</scope>
    <source>
        <strain evidence="6">KACC 12634</strain>
    </source>
</reference>